<evidence type="ECO:0000256" key="2">
    <source>
        <dbReference type="SAM" id="SignalP"/>
    </source>
</evidence>
<keyword evidence="2" id="KW-0732">Signal</keyword>
<dbReference type="PROSITE" id="PS50005">
    <property type="entry name" value="TPR"/>
    <property type="match status" value="1"/>
</dbReference>
<proteinExistence type="predicted"/>
<dbReference type="EMBL" id="CP116805">
    <property type="protein sequence ID" value="WCL54981.1"/>
    <property type="molecule type" value="Genomic_DNA"/>
</dbReference>
<feature type="signal peptide" evidence="2">
    <location>
        <begin position="1"/>
        <end position="37"/>
    </location>
</feature>
<feature type="repeat" description="TPR" evidence="1">
    <location>
        <begin position="348"/>
        <end position="381"/>
    </location>
</feature>
<accession>A0AAE9XU54</accession>
<keyword evidence="4" id="KW-1185">Reference proteome</keyword>
<dbReference type="AlphaFoldDB" id="A0AAE9XU54"/>
<evidence type="ECO:0000256" key="1">
    <source>
        <dbReference type="PROSITE-ProRule" id="PRU00339"/>
    </source>
</evidence>
<keyword evidence="1" id="KW-0802">TPR repeat</keyword>
<dbReference type="InterPro" id="IPR019734">
    <property type="entry name" value="TPR_rpt"/>
</dbReference>
<dbReference type="KEGG" id="gso:PH603_04315"/>
<dbReference type="SUPFAM" id="SSF48452">
    <property type="entry name" value="TPR-like"/>
    <property type="match status" value="2"/>
</dbReference>
<gene>
    <name evidence="3" type="ORF">PH603_04315</name>
</gene>
<dbReference type="Gene3D" id="1.25.40.10">
    <property type="entry name" value="Tetratricopeptide repeat domain"/>
    <property type="match status" value="2"/>
</dbReference>
<feature type="chain" id="PRO_5041927667" description="Tetratricopeptide repeat protein" evidence="2">
    <location>
        <begin position="38"/>
        <end position="452"/>
    </location>
</feature>
<reference evidence="3" key="1">
    <citation type="submission" date="2023-01" db="EMBL/GenBank/DDBJ databases">
        <title>The genome sequence of Kordiimonadaceae bacterium 6D33.</title>
        <authorList>
            <person name="Liu Y."/>
        </authorList>
    </citation>
    <scope>NUCLEOTIDE SEQUENCE</scope>
    <source>
        <strain evidence="3">6D33</strain>
    </source>
</reference>
<sequence>MRMIKTIKTLPYTVAAAALLAALPAAVPVIGSSAAMAQEAPKPAAKSRKVPALSLDVHKQIQKAQEAIDAKSYAEAEGILREVLAREKINDYERAVAWQINAMLAFEKDDTKGTIRAYEQILKYAESIPEALELQIMFGLAQLYFAEENYPKALQFVKQWETRAEVVGATQILFIGQLHYALSDYKKCVEYVNRAITDAQNSGGGVEVKESWYQLLMSAQWEQGNLKEVRDILEILVINWPKPVYWTQLAGIFGELGQETVSFSLTEAAYKQGFLDDKPQQIVNVAQIQIARQAPIKAAWILEKGFKDKRIEKTGDNQKLLGQSYMLASEWRKAVAPLEAAAKAGNDGDLWLQAGQVLMQLDKYAEALEAFDGAIKALSGQRAGEQRDRKLLTAQMQSGQAHTELKHFKEAEASFGAALKLAKADRDRKTANQWIAYMKAEKAREDMLEGKG</sequence>
<evidence type="ECO:0000313" key="4">
    <source>
        <dbReference type="Proteomes" id="UP001217500"/>
    </source>
</evidence>
<dbReference type="RefSeq" id="WP_289504726.1">
    <property type="nucleotide sequence ID" value="NZ_CP116805.1"/>
</dbReference>
<protein>
    <recommendedName>
        <fullName evidence="5">Tetratricopeptide repeat protein</fullName>
    </recommendedName>
</protein>
<name>A0AAE9XU54_9PROT</name>
<dbReference type="Pfam" id="PF13181">
    <property type="entry name" value="TPR_8"/>
    <property type="match status" value="2"/>
</dbReference>
<dbReference type="SMART" id="SM00028">
    <property type="entry name" value="TPR"/>
    <property type="match status" value="5"/>
</dbReference>
<dbReference type="InterPro" id="IPR011990">
    <property type="entry name" value="TPR-like_helical_dom_sf"/>
</dbReference>
<evidence type="ECO:0008006" key="5">
    <source>
        <dbReference type="Google" id="ProtNLM"/>
    </source>
</evidence>
<dbReference type="Proteomes" id="UP001217500">
    <property type="component" value="Chromosome"/>
</dbReference>
<organism evidence="3 4">
    <name type="scientific">Gimibacter soli</name>
    <dbReference type="NCBI Taxonomy" id="3024400"/>
    <lineage>
        <taxon>Bacteria</taxon>
        <taxon>Pseudomonadati</taxon>
        <taxon>Pseudomonadota</taxon>
        <taxon>Alphaproteobacteria</taxon>
        <taxon>Kordiimonadales</taxon>
        <taxon>Temperatibacteraceae</taxon>
        <taxon>Gimibacter</taxon>
    </lineage>
</organism>
<evidence type="ECO:0000313" key="3">
    <source>
        <dbReference type="EMBL" id="WCL54981.1"/>
    </source>
</evidence>